<dbReference type="Gene3D" id="3.40.430.10">
    <property type="entry name" value="Dihydrofolate Reductase, subunit A"/>
    <property type="match status" value="1"/>
</dbReference>
<dbReference type="InterPro" id="IPR002734">
    <property type="entry name" value="RibDG_C"/>
</dbReference>
<reference evidence="2 3" key="1">
    <citation type="submission" date="2018-08" db="EMBL/GenBank/DDBJ databases">
        <title>Genomic Encyclopedia of Archaeal and Bacterial Type Strains, Phase II (KMG-II): from individual species to whole genera.</title>
        <authorList>
            <person name="Goeker M."/>
        </authorList>
    </citation>
    <scope>NUCLEOTIDE SEQUENCE [LARGE SCALE GENOMIC DNA]</scope>
    <source>
        <strain evidence="2 3">DSM 45791</strain>
    </source>
</reference>
<dbReference type="AlphaFoldDB" id="A0A3E0I6G0"/>
<dbReference type="PANTHER" id="PTHR38011:SF11">
    <property type="entry name" value="2,5-DIAMINO-6-RIBOSYLAMINO-4(3H)-PYRIMIDINONE 5'-PHOSPHATE REDUCTASE"/>
    <property type="match status" value="1"/>
</dbReference>
<dbReference type="InterPro" id="IPR050765">
    <property type="entry name" value="Riboflavin_Biosynth_HTPR"/>
</dbReference>
<dbReference type="PANTHER" id="PTHR38011">
    <property type="entry name" value="DIHYDROFOLATE REDUCTASE FAMILY PROTEIN (AFU_ORTHOLOGUE AFUA_8G06820)"/>
    <property type="match status" value="1"/>
</dbReference>
<feature type="domain" description="Bacterial bifunctional deaminase-reductase C-terminal" evidence="1">
    <location>
        <begin position="5"/>
        <end position="161"/>
    </location>
</feature>
<dbReference type="GO" id="GO:0009231">
    <property type="term" value="P:riboflavin biosynthetic process"/>
    <property type="evidence" value="ECO:0007669"/>
    <property type="project" value="InterPro"/>
</dbReference>
<evidence type="ECO:0000259" key="1">
    <source>
        <dbReference type="Pfam" id="PF01872"/>
    </source>
</evidence>
<dbReference type="RefSeq" id="WP_170217382.1">
    <property type="nucleotide sequence ID" value="NZ_CP144375.1"/>
</dbReference>
<gene>
    <name evidence="2" type="ORF">BCF44_102541</name>
</gene>
<keyword evidence="3" id="KW-1185">Reference proteome</keyword>
<name>A0A3E0I6G0_9PSEU</name>
<proteinExistence type="predicted"/>
<comment type="caution">
    <text evidence="2">The sequence shown here is derived from an EMBL/GenBank/DDBJ whole genome shotgun (WGS) entry which is preliminary data.</text>
</comment>
<protein>
    <submittedName>
        <fullName evidence="2">Dihydrofolate reductase</fullName>
    </submittedName>
</protein>
<evidence type="ECO:0000313" key="3">
    <source>
        <dbReference type="Proteomes" id="UP000256269"/>
    </source>
</evidence>
<organism evidence="2 3">
    <name type="scientific">Kutzneria buriramensis</name>
    <dbReference type="NCBI Taxonomy" id="1045776"/>
    <lineage>
        <taxon>Bacteria</taxon>
        <taxon>Bacillati</taxon>
        <taxon>Actinomycetota</taxon>
        <taxon>Actinomycetes</taxon>
        <taxon>Pseudonocardiales</taxon>
        <taxon>Pseudonocardiaceae</taxon>
        <taxon>Kutzneria</taxon>
    </lineage>
</organism>
<dbReference type="Pfam" id="PF01872">
    <property type="entry name" value="RibD_C"/>
    <property type="match status" value="1"/>
</dbReference>
<dbReference type="GO" id="GO:0008703">
    <property type="term" value="F:5-amino-6-(5-phosphoribosylamino)uracil reductase activity"/>
    <property type="evidence" value="ECO:0007669"/>
    <property type="project" value="InterPro"/>
</dbReference>
<evidence type="ECO:0000313" key="2">
    <source>
        <dbReference type="EMBL" id="REH54309.1"/>
    </source>
</evidence>
<accession>A0A3E0I6G0</accession>
<dbReference type="SUPFAM" id="SSF53597">
    <property type="entry name" value="Dihydrofolate reductase-like"/>
    <property type="match status" value="1"/>
</dbReference>
<dbReference type="Proteomes" id="UP000256269">
    <property type="component" value="Unassembled WGS sequence"/>
</dbReference>
<sequence>MLIRTHVGVSLDGFLAQADGASAWEALPGYEDQSHGIAEVLEHCEAVVMGRTTFDRGLDRWSQAWPWTDKPVHVLTSRPLPSVPWDVRAVADPAECLRRLRLAGLMGDVHVIGGAQTIRAFLDLGAIDRLGVVMLPMLLGGGIPLFGSHNQQLRLQCKRMHPGGVVELVYTPA</sequence>
<dbReference type="InterPro" id="IPR024072">
    <property type="entry name" value="DHFR-like_dom_sf"/>
</dbReference>
<dbReference type="EMBL" id="QUNO01000002">
    <property type="protein sequence ID" value="REH54309.1"/>
    <property type="molecule type" value="Genomic_DNA"/>
</dbReference>